<keyword evidence="1" id="KW-1133">Transmembrane helix</keyword>
<reference evidence="2 3" key="1">
    <citation type="submission" date="2020-03" db="EMBL/GenBank/DDBJ databases">
        <title>Bacterial samples isolated from urine from healthy bovine heifers (Gyr breed).</title>
        <authorList>
            <person name="Giannattasio-Ferraz S."/>
            <person name="Maskeri L."/>
            <person name="Penido A."/>
            <person name="Barbosa-Stancioli E.F."/>
            <person name="Putonti C."/>
        </authorList>
    </citation>
    <scope>NUCLEOTIDE SEQUENCE [LARGE SCALE GENOMIC DNA]</scope>
    <source>
        <strain evidence="2 3">UFMG-H7</strain>
    </source>
</reference>
<keyword evidence="1" id="KW-0812">Transmembrane</keyword>
<feature type="transmembrane region" description="Helical" evidence="1">
    <location>
        <begin position="51"/>
        <end position="71"/>
    </location>
</feature>
<keyword evidence="1" id="KW-0472">Membrane</keyword>
<name>A0A7X6I4I0_9ENTE</name>
<dbReference type="EMBL" id="JAAVMB010000019">
    <property type="protein sequence ID" value="NKC69069.1"/>
    <property type="molecule type" value="Genomic_DNA"/>
</dbReference>
<protein>
    <submittedName>
        <fullName evidence="2">Uncharacterized protein</fullName>
    </submittedName>
</protein>
<feature type="transmembrane region" description="Helical" evidence="1">
    <location>
        <begin position="9"/>
        <end position="31"/>
    </location>
</feature>
<comment type="caution">
    <text evidence="2">The sequence shown here is derived from an EMBL/GenBank/DDBJ whole genome shotgun (WGS) entry which is preliminary data.</text>
</comment>
<organism evidence="2 3">
    <name type="scientific">Vagococcus fluvialis</name>
    <dbReference type="NCBI Taxonomy" id="2738"/>
    <lineage>
        <taxon>Bacteria</taxon>
        <taxon>Bacillati</taxon>
        <taxon>Bacillota</taxon>
        <taxon>Bacilli</taxon>
        <taxon>Lactobacillales</taxon>
        <taxon>Enterococcaceae</taxon>
        <taxon>Vagococcus</taxon>
    </lineage>
</organism>
<evidence type="ECO:0000256" key="1">
    <source>
        <dbReference type="SAM" id="Phobius"/>
    </source>
</evidence>
<accession>A0A7X6I4I0</accession>
<evidence type="ECO:0000313" key="3">
    <source>
        <dbReference type="Proteomes" id="UP000521358"/>
    </source>
</evidence>
<evidence type="ECO:0000313" key="2">
    <source>
        <dbReference type="EMBL" id="NKC69069.1"/>
    </source>
</evidence>
<proteinExistence type="predicted"/>
<gene>
    <name evidence="2" type="ORF">HED35_13310</name>
</gene>
<dbReference type="AlphaFoldDB" id="A0A7X6I4I0"/>
<dbReference type="Proteomes" id="UP000521358">
    <property type="component" value="Unassembled WGS sequence"/>
</dbReference>
<dbReference type="RefSeq" id="WP_167808112.1">
    <property type="nucleotide sequence ID" value="NZ_JAAVMB010000019.1"/>
</dbReference>
<sequence>MFNILIENWLFISLVVIGILALIYSMFVPYFLTESKATNDSDKMIENADNFKTWFVPLLFGVSMLVLLKLFL</sequence>